<dbReference type="InterPro" id="IPR052035">
    <property type="entry name" value="ZnF_BED_domain_contain"/>
</dbReference>
<dbReference type="GO" id="GO:0005634">
    <property type="term" value="C:nucleus"/>
    <property type="evidence" value="ECO:0007669"/>
    <property type="project" value="UniProtKB-SubCell"/>
</dbReference>
<evidence type="ECO:0000256" key="4">
    <source>
        <dbReference type="ARBA" id="ARBA00022833"/>
    </source>
</evidence>
<dbReference type="EMBL" id="AVOT02009241">
    <property type="protein sequence ID" value="MBW0487668.1"/>
    <property type="molecule type" value="Genomic_DNA"/>
</dbReference>
<reference evidence="6" key="1">
    <citation type="submission" date="2021-03" db="EMBL/GenBank/DDBJ databases">
        <title>Draft genome sequence of rust myrtle Austropuccinia psidii MF-1, a brazilian biotype.</title>
        <authorList>
            <person name="Quecine M.C."/>
            <person name="Pachon D.M.R."/>
            <person name="Bonatelli M.L."/>
            <person name="Correr F.H."/>
            <person name="Franceschini L.M."/>
            <person name="Leite T.F."/>
            <person name="Margarido G.R.A."/>
            <person name="Almeida C.A."/>
            <person name="Ferrarezi J.A."/>
            <person name="Labate C.A."/>
        </authorList>
    </citation>
    <scope>NUCLEOTIDE SEQUENCE</scope>
    <source>
        <strain evidence="6">MF-1</strain>
    </source>
</reference>
<evidence type="ECO:0000256" key="1">
    <source>
        <dbReference type="ARBA" id="ARBA00004123"/>
    </source>
</evidence>
<protein>
    <submittedName>
        <fullName evidence="6">Uncharacterized protein</fullName>
    </submittedName>
</protein>
<keyword evidence="4" id="KW-0862">Zinc</keyword>
<dbReference type="PANTHER" id="PTHR46481:SF10">
    <property type="entry name" value="ZINC FINGER BED DOMAIN-CONTAINING PROTEIN 39"/>
    <property type="match status" value="1"/>
</dbReference>
<keyword evidence="2" id="KW-0479">Metal-binding</keyword>
<evidence type="ECO:0000256" key="2">
    <source>
        <dbReference type="ARBA" id="ARBA00022723"/>
    </source>
</evidence>
<dbReference type="GO" id="GO:0008270">
    <property type="term" value="F:zinc ion binding"/>
    <property type="evidence" value="ECO:0007669"/>
    <property type="project" value="UniProtKB-KW"/>
</dbReference>
<proteinExistence type="predicted"/>
<keyword evidence="3" id="KW-0863">Zinc-finger</keyword>
<sequence length="167" mass="18515">MCITTSNVSVNNQMVQEIEIISPKFKAETHAIGCMAHIIHLAPCDGLNALGHGVSAEIEVNQKSNEVVALMEISNLINPPDVQHMRYDSIISCIAWIASYMKQSTQIQEKCIGTVILLYDGSQPANTKTLLTPVSTQWDSTYYMIKCALILKDACKQFFIPASMETY</sequence>
<accession>A0A9Q3CPH3</accession>
<keyword evidence="5" id="KW-0539">Nucleus</keyword>
<name>A0A9Q3CPH3_9BASI</name>
<evidence type="ECO:0000313" key="7">
    <source>
        <dbReference type="Proteomes" id="UP000765509"/>
    </source>
</evidence>
<evidence type="ECO:0000313" key="6">
    <source>
        <dbReference type="EMBL" id="MBW0487668.1"/>
    </source>
</evidence>
<comment type="caution">
    <text evidence="6">The sequence shown here is derived from an EMBL/GenBank/DDBJ whole genome shotgun (WGS) entry which is preliminary data.</text>
</comment>
<gene>
    <name evidence="6" type="ORF">O181_027383</name>
</gene>
<evidence type="ECO:0000256" key="3">
    <source>
        <dbReference type="ARBA" id="ARBA00022771"/>
    </source>
</evidence>
<comment type="subcellular location">
    <subcellularLocation>
        <location evidence="1">Nucleus</location>
    </subcellularLocation>
</comment>
<dbReference type="AlphaFoldDB" id="A0A9Q3CPH3"/>
<organism evidence="6 7">
    <name type="scientific">Austropuccinia psidii MF-1</name>
    <dbReference type="NCBI Taxonomy" id="1389203"/>
    <lineage>
        <taxon>Eukaryota</taxon>
        <taxon>Fungi</taxon>
        <taxon>Dikarya</taxon>
        <taxon>Basidiomycota</taxon>
        <taxon>Pucciniomycotina</taxon>
        <taxon>Pucciniomycetes</taxon>
        <taxon>Pucciniales</taxon>
        <taxon>Sphaerophragmiaceae</taxon>
        <taxon>Austropuccinia</taxon>
    </lineage>
</organism>
<keyword evidence="7" id="KW-1185">Reference proteome</keyword>
<dbReference type="PANTHER" id="PTHR46481">
    <property type="entry name" value="ZINC FINGER BED DOMAIN-CONTAINING PROTEIN 4"/>
    <property type="match status" value="1"/>
</dbReference>
<evidence type="ECO:0000256" key="5">
    <source>
        <dbReference type="ARBA" id="ARBA00023242"/>
    </source>
</evidence>
<dbReference type="Proteomes" id="UP000765509">
    <property type="component" value="Unassembled WGS sequence"/>
</dbReference>